<accession>A0A120CYN1</accession>
<reference evidence="1 2" key="1">
    <citation type="submission" date="2015-10" db="EMBL/GenBank/DDBJ databases">
        <title>Transcriptomic analysis of a linuron degrading triple-species bacterial consortium.</title>
        <authorList>
            <person name="Albers P."/>
        </authorList>
    </citation>
    <scope>NUCLEOTIDE SEQUENCE [LARGE SCALE GENOMIC DNA]</scope>
    <source>
        <strain evidence="1 2">WDL6</strain>
    </source>
</reference>
<dbReference type="PATRIC" id="fig|121290.4.peg.820"/>
<comment type="caution">
    <text evidence="1">The sequence shown here is derived from an EMBL/GenBank/DDBJ whole genome shotgun (WGS) entry which is preliminary data.</text>
</comment>
<sequence length="51" mass="5324">MGGTTFESNTGFSTDIGDDAAIYAYASYLVCIGEHADGNAYDGKLGVKVAW</sequence>
<gene>
    <name evidence="1" type="ORF">APY04_0047</name>
</gene>
<proteinExistence type="predicted"/>
<organism evidence="1 2">
    <name type="scientific">Hyphomicrobium sulfonivorans</name>
    <dbReference type="NCBI Taxonomy" id="121290"/>
    <lineage>
        <taxon>Bacteria</taxon>
        <taxon>Pseudomonadati</taxon>
        <taxon>Pseudomonadota</taxon>
        <taxon>Alphaproteobacteria</taxon>
        <taxon>Hyphomicrobiales</taxon>
        <taxon>Hyphomicrobiaceae</taxon>
        <taxon>Hyphomicrobium</taxon>
    </lineage>
</organism>
<dbReference type="EMBL" id="LMTR01000004">
    <property type="protein sequence ID" value="KWT72780.1"/>
    <property type="molecule type" value="Genomic_DNA"/>
</dbReference>
<dbReference type="RefSeq" id="WP_157066504.1">
    <property type="nucleotide sequence ID" value="NZ_LMTR01000004.1"/>
</dbReference>
<dbReference type="AlphaFoldDB" id="A0A120CYN1"/>
<name>A0A120CYN1_HYPSL</name>
<keyword evidence="2" id="KW-1185">Reference proteome</keyword>
<evidence type="ECO:0000313" key="2">
    <source>
        <dbReference type="Proteomes" id="UP000059074"/>
    </source>
</evidence>
<protein>
    <submittedName>
        <fullName evidence="1">Uncharacterized protein</fullName>
    </submittedName>
</protein>
<dbReference type="Proteomes" id="UP000059074">
    <property type="component" value="Unassembled WGS sequence"/>
</dbReference>
<evidence type="ECO:0000313" key="1">
    <source>
        <dbReference type="EMBL" id="KWT72780.1"/>
    </source>
</evidence>